<dbReference type="NCBIfam" id="TIGR01525">
    <property type="entry name" value="ATPase-IB_hvy"/>
    <property type="match status" value="1"/>
</dbReference>
<dbReference type="OrthoDB" id="9813266at2"/>
<dbReference type="InterPro" id="IPR018303">
    <property type="entry name" value="ATPase_P-typ_P_site"/>
</dbReference>
<keyword evidence="8 15" id="KW-0067">ATP-binding</keyword>
<feature type="transmembrane region" description="Helical" evidence="15">
    <location>
        <begin position="352"/>
        <end position="371"/>
    </location>
</feature>
<dbReference type="GO" id="GO:0140581">
    <property type="term" value="F:P-type monovalent copper transporter activity"/>
    <property type="evidence" value="ECO:0007669"/>
    <property type="project" value="UniProtKB-EC"/>
</dbReference>
<dbReference type="GO" id="GO:0016887">
    <property type="term" value="F:ATP hydrolysis activity"/>
    <property type="evidence" value="ECO:0007669"/>
    <property type="project" value="InterPro"/>
</dbReference>
<gene>
    <name evidence="17" type="primary">copA</name>
    <name evidence="17" type="ORF">NCTC13765_00887</name>
</gene>
<dbReference type="InterPro" id="IPR023299">
    <property type="entry name" value="ATPase_P-typ_cyto_dom_N"/>
</dbReference>
<feature type="transmembrane region" description="Helical" evidence="15">
    <location>
        <begin position="722"/>
        <end position="740"/>
    </location>
</feature>
<dbReference type="InterPro" id="IPR023214">
    <property type="entry name" value="HAD_sf"/>
</dbReference>
<comment type="similarity">
    <text evidence="2 15">Belongs to the cation transport ATPase (P-type) (TC 3.A.3) family. Type IB subfamily.</text>
</comment>
<sequence>MDKRSYKISGMTCATCALTVEMAVKEVPNTSDVAVNLATERLTFQPTGLVSDQAILKAVSDAGYEATLIDEENNQERQAAFSEKEHRRRKLGKSVKWAVIFTVPLLYVAMGSMIGLPLPNFLNPRSNPILIVWLELFLTLPVMYLGRGFYTRGFRNLFKGHPNMDSLIAMGTSAAFLYSAYAFLHVLEGHVHFVHQLYFESVATIITLVLLGKYLEAGAKGRTSQAIKELMQLVPSKATVIRNGQVMEIPTEDIVVGDIVRVKPGDRIPVDGQVIAGQTTVDEAMMTGESMPVVKGVGSNVTSATINQTGTVDYRAERVGADTTLAQIIHLVEEAQGSKAPIAALADQIAQYFVPTVLALATFAALAWYFIGGQSVPFSLSIFIAVLVIACPCALGLATPTAMMVGMGKGAENGILIKSGTALEVAHQVNTVVLDKTGTITEGRPQLVDMALFDRGMNRQKILQLVASVEQASNHPLAKALVEAAQAEQLELEEIQHFENLSGQGLKAQVAQYQLLIGNESLLNNKNVPLDQAQKTLELFAKNGQTPILVAIDGKLAAVIAVADQIKNTSKAAITALQARNIKVVMLTGDRLETAENIAKQIGVDEVVAQVLPQDKAQVIKDFQAQGRKVAMVGDGINDAPALAQSDVGIAIGSGTDVALEAADIVLMHSDLMDVNRALTLSQATLHNIKENLFWAFAYNVFGIPIAMGVLTFWGGPLLNPMIAGLAMSLSSVSVVTNALRLRYTKL</sequence>
<dbReference type="STRING" id="1123307.GCA_000380065_00681"/>
<dbReference type="SFLD" id="SFLDS00003">
    <property type="entry name" value="Haloacid_Dehalogenase"/>
    <property type="match status" value="1"/>
</dbReference>
<dbReference type="PROSITE" id="PS50846">
    <property type="entry name" value="HMA_2"/>
    <property type="match status" value="1"/>
</dbReference>
<dbReference type="PANTHER" id="PTHR43520">
    <property type="entry name" value="ATP7, ISOFORM B"/>
    <property type="match status" value="1"/>
</dbReference>
<dbReference type="Gene3D" id="2.70.150.10">
    <property type="entry name" value="Calcium-transporting ATPase, cytoplasmic transduction domain A"/>
    <property type="match status" value="1"/>
</dbReference>
<evidence type="ECO:0000256" key="14">
    <source>
        <dbReference type="ARBA" id="ARBA00049289"/>
    </source>
</evidence>
<feature type="transmembrane region" description="Helical" evidence="15">
    <location>
        <begin position="193"/>
        <end position="212"/>
    </location>
</feature>
<dbReference type="InterPro" id="IPR001757">
    <property type="entry name" value="P_typ_ATPase"/>
</dbReference>
<dbReference type="SUPFAM" id="SSF56784">
    <property type="entry name" value="HAD-like"/>
    <property type="match status" value="1"/>
</dbReference>
<dbReference type="SUPFAM" id="SSF81653">
    <property type="entry name" value="Calcium ATPase, transduction domain A"/>
    <property type="match status" value="1"/>
</dbReference>
<evidence type="ECO:0000256" key="6">
    <source>
        <dbReference type="ARBA" id="ARBA00022741"/>
    </source>
</evidence>
<evidence type="ECO:0000256" key="7">
    <source>
        <dbReference type="ARBA" id="ARBA00022796"/>
    </source>
</evidence>
<dbReference type="Pfam" id="PF00122">
    <property type="entry name" value="E1-E2_ATPase"/>
    <property type="match status" value="1"/>
</dbReference>
<keyword evidence="4 15" id="KW-0812">Transmembrane</keyword>
<organism evidence="17 18">
    <name type="scientific">Streptococcus massiliensis</name>
    <dbReference type="NCBI Taxonomy" id="313439"/>
    <lineage>
        <taxon>Bacteria</taxon>
        <taxon>Bacillati</taxon>
        <taxon>Bacillota</taxon>
        <taxon>Bacilli</taxon>
        <taxon>Lactobacillales</taxon>
        <taxon>Streptococcaceae</taxon>
        <taxon>Streptococcus</taxon>
    </lineage>
</organism>
<comment type="catalytic activity">
    <reaction evidence="14">
        <text>Cu(+)(in) + ATP + H2O = Cu(+)(out) + ADP + phosphate + H(+)</text>
        <dbReference type="Rhea" id="RHEA:25792"/>
        <dbReference type="ChEBI" id="CHEBI:15377"/>
        <dbReference type="ChEBI" id="CHEBI:15378"/>
        <dbReference type="ChEBI" id="CHEBI:30616"/>
        <dbReference type="ChEBI" id="CHEBI:43474"/>
        <dbReference type="ChEBI" id="CHEBI:49552"/>
        <dbReference type="ChEBI" id="CHEBI:456216"/>
        <dbReference type="EC" id="7.2.2.8"/>
    </reaction>
</comment>
<evidence type="ECO:0000256" key="11">
    <source>
        <dbReference type="ARBA" id="ARBA00023008"/>
    </source>
</evidence>
<dbReference type="InterPro" id="IPR027256">
    <property type="entry name" value="P-typ_ATPase_IB"/>
</dbReference>
<keyword evidence="12" id="KW-0406">Ion transport</keyword>
<evidence type="ECO:0000256" key="5">
    <source>
        <dbReference type="ARBA" id="ARBA00022723"/>
    </source>
</evidence>
<keyword evidence="11" id="KW-0186">Copper</keyword>
<keyword evidence="12" id="KW-0813">Transport</keyword>
<evidence type="ECO:0000259" key="16">
    <source>
        <dbReference type="PROSITE" id="PS50846"/>
    </source>
</evidence>
<reference evidence="17" key="1">
    <citation type="submission" date="2018-06" db="EMBL/GenBank/DDBJ databases">
        <authorList>
            <consortium name="Pathogen Informatics"/>
            <person name="Doyle S."/>
        </authorList>
    </citation>
    <scope>NUCLEOTIDE SEQUENCE [LARGE SCALE GENOMIC DNA]</scope>
    <source>
        <strain evidence="17">NCTC13765</strain>
    </source>
</reference>
<dbReference type="NCBIfam" id="TIGR01494">
    <property type="entry name" value="ATPase_P-type"/>
    <property type="match status" value="1"/>
</dbReference>
<dbReference type="InterPro" id="IPR044492">
    <property type="entry name" value="P_typ_ATPase_HD_dom"/>
</dbReference>
<evidence type="ECO:0000256" key="10">
    <source>
        <dbReference type="ARBA" id="ARBA00022989"/>
    </source>
</evidence>
<feature type="transmembrane region" description="Helical" evidence="15">
    <location>
        <begin position="693"/>
        <end position="716"/>
    </location>
</feature>
<proteinExistence type="inferred from homology"/>
<dbReference type="Pfam" id="PF00702">
    <property type="entry name" value="Hydrolase"/>
    <property type="match status" value="1"/>
</dbReference>
<evidence type="ECO:0000256" key="3">
    <source>
        <dbReference type="ARBA" id="ARBA00012517"/>
    </source>
</evidence>
<dbReference type="CDD" id="cd00371">
    <property type="entry name" value="HMA"/>
    <property type="match status" value="1"/>
</dbReference>
<dbReference type="EMBL" id="UHFR01000005">
    <property type="protein sequence ID" value="SUN76397.1"/>
    <property type="molecule type" value="Genomic_DNA"/>
</dbReference>
<keyword evidence="5 15" id="KW-0479">Metal-binding</keyword>
<dbReference type="RefSeq" id="WP_018371366.1">
    <property type="nucleotide sequence ID" value="NZ_UHFR01000005.1"/>
</dbReference>
<keyword evidence="7" id="KW-0187">Copper transport</keyword>
<dbReference type="InterPro" id="IPR006121">
    <property type="entry name" value="HMA_dom"/>
</dbReference>
<dbReference type="CDD" id="cd02094">
    <property type="entry name" value="P-type_ATPase_Cu-like"/>
    <property type="match status" value="1"/>
</dbReference>
<dbReference type="Pfam" id="PF00403">
    <property type="entry name" value="HMA"/>
    <property type="match status" value="1"/>
</dbReference>
<dbReference type="GO" id="GO:0005524">
    <property type="term" value="F:ATP binding"/>
    <property type="evidence" value="ECO:0007669"/>
    <property type="project" value="UniProtKB-UniRule"/>
</dbReference>
<feature type="transmembrane region" description="Helical" evidence="15">
    <location>
        <begin position="167"/>
        <end position="187"/>
    </location>
</feature>
<dbReference type="PROSITE" id="PS00154">
    <property type="entry name" value="ATPASE_E1_E2"/>
    <property type="match status" value="1"/>
</dbReference>
<evidence type="ECO:0000256" key="4">
    <source>
        <dbReference type="ARBA" id="ARBA00022692"/>
    </source>
</evidence>
<keyword evidence="13 15" id="KW-0472">Membrane</keyword>
<evidence type="ECO:0000256" key="8">
    <source>
        <dbReference type="ARBA" id="ARBA00022840"/>
    </source>
</evidence>
<evidence type="ECO:0000313" key="18">
    <source>
        <dbReference type="Proteomes" id="UP000254634"/>
    </source>
</evidence>
<dbReference type="GO" id="GO:0005886">
    <property type="term" value="C:plasma membrane"/>
    <property type="evidence" value="ECO:0007669"/>
    <property type="project" value="UniProtKB-SubCell"/>
</dbReference>
<keyword evidence="17" id="KW-0378">Hydrolase</keyword>
<evidence type="ECO:0000256" key="15">
    <source>
        <dbReference type="RuleBase" id="RU362081"/>
    </source>
</evidence>
<dbReference type="InterPro" id="IPR023298">
    <property type="entry name" value="ATPase_P-typ_TM_dom_sf"/>
</dbReference>
<dbReference type="InterPro" id="IPR036163">
    <property type="entry name" value="HMA_dom_sf"/>
</dbReference>
<dbReference type="SUPFAM" id="SSF55008">
    <property type="entry name" value="HMA, heavy metal-associated domain"/>
    <property type="match status" value="1"/>
</dbReference>
<feature type="transmembrane region" description="Helical" evidence="15">
    <location>
        <begin position="128"/>
        <end position="146"/>
    </location>
</feature>
<dbReference type="Gene3D" id="3.40.1110.10">
    <property type="entry name" value="Calcium-transporting ATPase, cytoplasmic domain N"/>
    <property type="match status" value="2"/>
</dbReference>
<dbReference type="NCBIfam" id="TIGR01511">
    <property type="entry name" value="ATPase-IB1_Cu"/>
    <property type="match status" value="1"/>
</dbReference>
<evidence type="ECO:0000256" key="12">
    <source>
        <dbReference type="ARBA" id="ARBA00023065"/>
    </source>
</evidence>
<feature type="transmembrane region" description="Helical" evidence="15">
    <location>
        <begin position="97"/>
        <end position="116"/>
    </location>
</feature>
<dbReference type="PANTHER" id="PTHR43520:SF8">
    <property type="entry name" value="P-TYPE CU(+) TRANSPORTER"/>
    <property type="match status" value="1"/>
</dbReference>
<dbReference type="SUPFAM" id="SSF81665">
    <property type="entry name" value="Calcium ATPase, transmembrane domain M"/>
    <property type="match status" value="1"/>
</dbReference>
<dbReference type="PRINTS" id="PR00943">
    <property type="entry name" value="CUATPASE"/>
</dbReference>
<dbReference type="InterPro" id="IPR008250">
    <property type="entry name" value="ATPase_P-typ_transduc_dom_A_sf"/>
</dbReference>
<accession>A0A380KZ63</accession>
<protein>
    <recommendedName>
        <fullName evidence="3">P-type Cu(+) transporter</fullName>
        <ecNumber evidence="3">7.2.2.8</ecNumber>
    </recommendedName>
</protein>
<dbReference type="InterPro" id="IPR036412">
    <property type="entry name" value="HAD-like_sf"/>
</dbReference>
<dbReference type="Gene3D" id="3.30.70.100">
    <property type="match status" value="1"/>
</dbReference>
<dbReference type="PRINTS" id="PR00119">
    <property type="entry name" value="CATATPASE"/>
</dbReference>
<evidence type="ECO:0000313" key="17">
    <source>
        <dbReference type="EMBL" id="SUN76397.1"/>
    </source>
</evidence>
<dbReference type="Gene3D" id="3.40.50.1000">
    <property type="entry name" value="HAD superfamily/HAD-like"/>
    <property type="match status" value="1"/>
</dbReference>
<dbReference type="GO" id="GO:0043682">
    <property type="term" value="F:P-type divalent copper transporter activity"/>
    <property type="evidence" value="ECO:0007669"/>
    <property type="project" value="TreeGrafter"/>
</dbReference>
<comment type="subcellular location">
    <subcellularLocation>
        <location evidence="1">Cell membrane</location>
        <topology evidence="1">Multi-pass membrane protein</topology>
    </subcellularLocation>
</comment>
<feature type="domain" description="HMA" evidence="16">
    <location>
        <begin position="2"/>
        <end position="67"/>
    </location>
</feature>
<keyword evidence="10 15" id="KW-1133">Transmembrane helix</keyword>
<dbReference type="GO" id="GO:0055070">
    <property type="term" value="P:copper ion homeostasis"/>
    <property type="evidence" value="ECO:0007669"/>
    <property type="project" value="TreeGrafter"/>
</dbReference>
<feature type="transmembrane region" description="Helical" evidence="15">
    <location>
        <begin position="377"/>
        <end position="399"/>
    </location>
</feature>
<dbReference type="FunFam" id="2.70.150.10:FF:000002">
    <property type="entry name" value="Copper-transporting ATPase 1, putative"/>
    <property type="match status" value="1"/>
</dbReference>
<evidence type="ECO:0000256" key="2">
    <source>
        <dbReference type="ARBA" id="ARBA00006024"/>
    </source>
</evidence>
<dbReference type="InterPro" id="IPR017969">
    <property type="entry name" value="Heavy-metal-associated_CS"/>
</dbReference>
<keyword evidence="9" id="KW-1278">Translocase</keyword>
<dbReference type="AlphaFoldDB" id="A0A380KZ63"/>
<evidence type="ECO:0000256" key="1">
    <source>
        <dbReference type="ARBA" id="ARBA00004651"/>
    </source>
</evidence>
<dbReference type="GO" id="GO:0005507">
    <property type="term" value="F:copper ion binding"/>
    <property type="evidence" value="ECO:0007669"/>
    <property type="project" value="TreeGrafter"/>
</dbReference>
<dbReference type="SFLD" id="SFLDF00027">
    <property type="entry name" value="p-type_atpase"/>
    <property type="match status" value="1"/>
</dbReference>
<dbReference type="SFLD" id="SFLDG00002">
    <property type="entry name" value="C1.7:_P-type_atpase_like"/>
    <property type="match status" value="1"/>
</dbReference>
<keyword evidence="6 15" id="KW-0547">Nucleotide-binding</keyword>
<dbReference type="Proteomes" id="UP000254634">
    <property type="component" value="Unassembled WGS sequence"/>
</dbReference>
<dbReference type="EC" id="7.2.2.8" evidence="3"/>
<dbReference type="PROSITE" id="PS01047">
    <property type="entry name" value="HMA_1"/>
    <property type="match status" value="1"/>
</dbReference>
<keyword evidence="18" id="KW-1185">Reference proteome</keyword>
<evidence type="ECO:0000256" key="9">
    <source>
        <dbReference type="ARBA" id="ARBA00022967"/>
    </source>
</evidence>
<name>A0A380KZ63_9STRE</name>
<keyword evidence="15" id="KW-1003">Cell membrane</keyword>
<evidence type="ECO:0000256" key="13">
    <source>
        <dbReference type="ARBA" id="ARBA00023136"/>
    </source>
</evidence>
<dbReference type="InterPro" id="IPR059000">
    <property type="entry name" value="ATPase_P-type_domA"/>
</dbReference>